<evidence type="ECO:0000259" key="11">
    <source>
        <dbReference type="PROSITE" id="PS50110"/>
    </source>
</evidence>
<dbReference type="InterPro" id="IPR035965">
    <property type="entry name" value="PAS-like_dom_sf"/>
</dbReference>
<dbReference type="EMBL" id="JACADJ010000012">
    <property type="protein sequence ID" value="NWH04447.1"/>
    <property type="molecule type" value="Genomic_DNA"/>
</dbReference>
<dbReference type="Pfam" id="PF00512">
    <property type="entry name" value="HisKA"/>
    <property type="match status" value="1"/>
</dbReference>
<dbReference type="InterPro" id="IPR003594">
    <property type="entry name" value="HATPase_dom"/>
</dbReference>
<dbReference type="SMART" id="SM00448">
    <property type="entry name" value="REC"/>
    <property type="match status" value="2"/>
</dbReference>
<feature type="domain" description="Response regulatory" evidence="11">
    <location>
        <begin position="14"/>
        <end position="131"/>
    </location>
</feature>
<dbReference type="InterPro" id="IPR000014">
    <property type="entry name" value="PAS"/>
</dbReference>
<dbReference type="SMART" id="SM00388">
    <property type="entry name" value="HisKA"/>
    <property type="match status" value="1"/>
</dbReference>
<dbReference type="GO" id="GO:0000155">
    <property type="term" value="F:phosphorelay sensor kinase activity"/>
    <property type="evidence" value="ECO:0007669"/>
    <property type="project" value="InterPro"/>
</dbReference>
<keyword evidence="7" id="KW-0067">ATP-binding</keyword>
<dbReference type="SUPFAM" id="SSF52172">
    <property type="entry name" value="CheY-like"/>
    <property type="match status" value="2"/>
</dbReference>
<dbReference type="InterPro" id="IPR005467">
    <property type="entry name" value="His_kinase_dom"/>
</dbReference>
<sequence length="653" mass="73078">MNDDTDSTEKEFFRILVTDDDPDELFVTSRILTRAGFQVNQASTGDEAIEKTESFKPHLLLLDVVMPDPDGFKVCRRIKSNPEFQDVSIVFLSNFDNKPATKARGFDAGAEDFIERPFNTEEFLSRINSILRVKSIEKKLRRTTQDWETLFKAIGQITLITDADYTILKANDITEKKLGRPRSDIIGRKCFEVLHNRASPPSECPMNKALLTRREASGTTFLETLSGDYFISCTPVLDENGQVEKVIHIATDISEVKKNEKDRKRLEEHLQHAQKMEAIGTLAGGIAHDFNNILASIIGYTELSLEEVESNSELEDNLREIYSAGERAKKIVKQILTFARQTKEKRRTIKVSTIVNEVLSFLKSTAPVTIKIVKNISTDGSIQMDPTRLHQVLMNLCTNAVQAMEDTGGCLTVDVCEADNDDASLTFSSYGSTDRGYVKIAVSDTGQGIPEEIKNKIFEPYFTTKTAKEGTGLGLSTVHGIIKDCNGHITCESEPGKGTVFTLYLRKSEAMQSLLNEKNDMPSGTEHILFVDDEAAIVKLGALMLKRLGYRVTTETDSRRALMRFQESPFAFDLVITDMTMPEMTGDKLAREIKTVRPDIPVAMATGYNKKASYTELKELNIDEIFNKPISQKNMAHSVRKLLDAAKKQGGFK</sequence>
<dbReference type="Pfam" id="PF08448">
    <property type="entry name" value="PAS_4"/>
    <property type="match status" value="1"/>
</dbReference>
<evidence type="ECO:0000259" key="12">
    <source>
        <dbReference type="PROSITE" id="PS50113"/>
    </source>
</evidence>
<dbReference type="SUPFAM" id="SSF47384">
    <property type="entry name" value="Homodimeric domain of signal transducing histidine kinase"/>
    <property type="match status" value="1"/>
</dbReference>
<evidence type="ECO:0000256" key="6">
    <source>
        <dbReference type="ARBA" id="ARBA00022777"/>
    </source>
</evidence>
<comment type="catalytic activity">
    <reaction evidence="1">
        <text>ATP + protein L-histidine = ADP + protein N-phospho-L-histidine.</text>
        <dbReference type="EC" id="2.7.13.3"/>
    </reaction>
</comment>
<dbReference type="SUPFAM" id="SSF55874">
    <property type="entry name" value="ATPase domain of HSP90 chaperone/DNA topoisomerase II/histidine kinase"/>
    <property type="match status" value="1"/>
</dbReference>
<dbReference type="InterPro" id="IPR036097">
    <property type="entry name" value="HisK_dim/P_sf"/>
</dbReference>
<name>A0A850T8A0_9BACT</name>
<dbReference type="InterPro" id="IPR000700">
    <property type="entry name" value="PAS-assoc_C"/>
</dbReference>
<dbReference type="SMART" id="SM00091">
    <property type="entry name" value="PAS"/>
    <property type="match status" value="1"/>
</dbReference>
<dbReference type="SUPFAM" id="SSF55785">
    <property type="entry name" value="PYP-like sensor domain (PAS domain)"/>
    <property type="match status" value="1"/>
</dbReference>
<dbReference type="CDD" id="cd00156">
    <property type="entry name" value="REC"/>
    <property type="match status" value="1"/>
</dbReference>
<dbReference type="RefSeq" id="WP_178365903.1">
    <property type="nucleotide sequence ID" value="NZ_JACADJ010000012.1"/>
</dbReference>
<dbReference type="InterPro" id="IPR003661">
    <property type="entry name" value="HisK_dim/P_dom"/>
</dbReference>
<evidence type="ECO:0000256" key="2">
    <source>
        <dbReference type="ARBA" id="ARBA00012438"/>
    </source>
</evidence>
<proteinExistence type="predicted"/>
<dbReference type="InterPro" id="IPR013656">
    <property type="entry name" value="PAS_4"/>
</dbReference>
<dbReference type="Gene3D" id="3.40.50.2300">
    <property type="match status" value="2"/>
</dbReference>
<dbReference type="AlphaFoldDB" id="A0A850T8A0"/>
<dbReference type="PRINTS" id="PR00344">
    <property type="entry name" value="BCTRLSENSOR"/>
</dbReference>
<evidence type="ECO:0000256" key="5">
    <source>
        <dbReference type="ARBA" id="ARBA00022741"/>
    </source>
</evidence>
<dbReference type="PROSITE" id="PS50110">
    <property type="entry name" value="RESPONSE_REGULATORY"/>
    <property type="match status" value="2"/>
</dbReference>
<evidence type="ECO:0000313" key="13">
    <source>
        <dbReference type="EMBL" id="NWH04447.1"/>
    </source>
</evidence>
<comment type="caution">
    <text evidence="13">The sequence shown here is derived from an EMBL/GenBank/DDBJ whole genome shotgun (WGS) entry which is preliminary data.</text>
</comment>
<evidence type="ECO:0000259" key="10">
    <source>
        <dbReference type="PROSITE" id="PS50109"/>
    </source>
</evidence>
<keyword evidence="8" id="KW-0902">Two-component regulatory system</keyword>
<dbReference type="Gene3D" id="3.30.450.20">
    <property type="entry name" value="PAS domain"/>
    <property type="match status" value="1"/>
</dbReference>
<protein>
    <recommendedName>
        <fullName evidence="2">histidine kinase</fullName>
        <ecNumber evidence="2">2.7.13.3</ecNumber>
    </recommendedName>
</protein>
<dbReference type="GO" id="GO:0005524">
    <property type="term" value="F:ATP binding"/>
    <property type="evidence" value="ECO:0007669"/>
    <property type="project" value="UniProtKB-KW"/>
</dbReference>
<feature type="domain" description="Histidine kinase" evidence="10">
    <location>
        <begin position="285"/>
        <end position="509"/>
    </location>
</feature>
<keyword evidence="14" id="KW-1185">Reference proteome</keyword>
<dbReference type="InterPro" id="IPR004358">
    <property type="entry name" value="Sig_transdc_His_kin-like_C"/>
</dbReference>
<dbReference type="PANTHER" id="PTHR43065:SF46">
    <property type="entry name" value="C4-DICARBOXYLATE TRANSPORT SENSOR PROTEIN DCTB"/>
    <property type="match status" value="1"/>
</dbReference>
<evidence type="ECO:0000256" key="3">
    <source>
        <dbReference type="ARBA" id="ARBA00022553"/>
    </source>
</evidence>
<dbReference type="Gene3D" id="1.10.287.130">
    <property type="match status" value="1"/>
</dbReference>
<dbReference type="InterPro" id="IPR036890">
    <property type="entry name" value="HATPase_C_sf"/>
</dbReference>
<dbReference type="PANTHER" id="PTHR43065">
    <property type="entry name" value="SENSOR HISTIDINE KINASE"/>
    <property type="match status" value="1"/>
</dbReference>
<keyword evidence="4" id="KW-0808">Transferase</keyword>
<dbReference type="InterPro" id="IPR011006">
    <property type="entry name" value="CheY-like_superfamily"/>
</dbReference>
<evidence type="ECO:0000256" key="8">
    <source>
        <dbReference type="ARBA" id="ARBA00023012"/>
    </source>
</evidence>
<evidence type="ECO:0000313" key="14">
    <source>
        <dbReference type="Proteomes" id="UP000553343"/>
    </source>
</evidence>
<evidence type="ECO:0000256" key="9">
    <source>
        <dbReference type="PROSITE-ProRule" id="PRU00169"/>
    </source>
</evidence>
<reference evidence="13 14" key="1">
    <citation type="submission" date="2020-06" db="EMBL/GenBank/DDBJ databases">
        <title>High-quality draft genome of sulfate reducer Desulfobacter latus type strain AcrS2 isolated from marine sediment.</title>
        <authorList>
            <person name="Hoppe M."/>
            <person name="Larsen C.K."/>
            <person name="Marshall I.P.G."/>
            <person name="Schramm A."/>
            <person name="Marietou A.G."/>
        </authorList>
    </citation>
    <scope>NUCLEOTIDE SEQUENCE [LARGE SCALE GENOMIC DNA]</scope>
    <source>
        <strain evidence="13 14">AcRS2</strain>
    </source>
</reference>
<dbReference type="InterPro" id="IPR001789">
    <property type="entry name" value="Sig_transdc_resp-reg_receiver"/>
</dbReference>
<dbReference type="Proteomes" id="UP000553343">
    <property type="component" value="Unassembled WGS sequence"/>
</dbReference>
<dbReference type="CDD" id="cd00130">
    <property type="entry name" value="PAS"/>
    <property type="match status" value="1"/>
</dbReference>
<feature type="domain" description="Response regulatory" evidence="11">
    <location>
        <begin position="527"/>
        <end position="643"/>
    </location>
</feature>
<evidence type="ECO:0000256" key="1">
    <source>
        <dbReference type="ARBA" id="ARBA00000085"/>
    </source>
</evidence>
<dbReference type="Gene3D" id="3.30.565.10">
    <property type="entry name" value="Histidine kinase-like ATPase, C-terminal domain"/>
    <property type="match status" value="1"/>
</dbReference>
<organism evidence="13 14">
    <name type="scientific">Desulfobacter latus</name>
    <dbReference type="NCBI Taxonomy" id="2292"/>
    <lineage>
        <taxon>Bacteria</taxon>
        <taxon>Pseudomonadati</taxon>
        <taxon>Thermodesulfobacteriota</taxon>
        <taxon>Desulfobacteria</taxon>
        <taxon>Desulfobacterales</taxon>
        <taxon>Desulfobacteraceae</taxon>
        <taxon>Desulfobacter</taxon>
    </lineage>
</organism>
<keyword evidence="6" id="KW-0418">Kinase</keyword>
<dbReference type="EC" id="2.7.13.3" evidence="2"/>
<accession>A0A850T8A0</accession>
<dbReference type="Pfam" id="PF02518">
    <property type="entry name" value="HATPase_c"/>
    <property type="match status" value="1"/>
</dbReference>
<dbReference type="CDD" id="cd00082">
    <property type="entry name" value="HisKA"/>
    <property type="match status" value="1"/>
</dbReference>
<dbReference type="Pfam" id="PF00072">
    <property type="entry name" value="Response_reg"/>
    <property type="match status" value="2"/>
</dbReference>
<dbReference type="PROSITE" id="PS50113">
    <property type="entry name" value="PAC"/>
    <property type="match status" value="1"/>
</dbReference>
<evidence type="ECO:0000256" key="7">
    <source>
        <dbReference type="ARBA" id="ARBA00022840"/>
    </source>
</evidence>
<dbReference type="SMART" id="SM00387">
    <property type="entry name" value="HATPase_c"/>
    <property type="match status" value="1"/>
</dbReference>
<gene>
    <name evidence="13" type="ORF">HXW94_05485</name>
</gene>
<keyword evidence="5" id="KW-0547">Nucleotide-binding</keyword>
<dbReference type="PROSITE" id="PS50109">
    <property type="entry name" value="HIS_KIN"/>
    <property type="match status" value="1"/>
</dbReference>
<keyword evidence="3 9" id="KW-0597">Phosphoprotein</keyword>
<feature type="domain" description="PAC" evidence="12">
    <location>
        <begin position="206"/>
        <end position="265"/>
    </location>
</feature>
<feature type="modified residue" description="4-aspartylphosphate" evidence="9">
    <location>
        <position position="63"/>
    </location>
</feature>
<feature type="modified residue" description="4-aspartylphosphate" evidence="9">
    <location>
        <position position="578"/>
    </location>
</feature>
<evidence type="ECO:0000256" key="4">
    <source>
        <dbReference type="ARBA" id="ARBA00022679"/>
    </source>
</evidence>